<dbReference type="Proteomes" id="UP000027120">
    <property type="component" value="Unassembled WGS sequence"/>
</dbReference>
<dbReference type="Pfam" id="PF12701">
    <property type="entry name" value="LSM14"/>
    <property type="match status" value="1"/>
</dbReference>
<dbReference type="GO" id="GO:0000932">
    <property type="term" value="C:P-body"/>
    <property type="evidence" value="ECO:0000318"/>
    <property type="project" value="GO_Central"/>
</dbReference>
<dbReference type="PROSITE" id="PS51513">
    <property type="entry name" value="FFD"/>
    <property type="match status" value="1"/>
</dbReference>
<evidence type="ECO:0000256" key="2">
    <source>
        <dbReference type="SAM" id="MobiDB-lite"/>
    </source>
</evidence>
<reference evidence="5 6" key="1">
    <citation type="submission" date="2014-04" db="EMBL/GenBank/DDBJ databases">
        <authorList>
            <consortium name="International Citrus Genome Consortium"/>
            <person name="Gmitter F."/>
            <person name="Chen C."/>
            <person name="Farmerie W."/>
            <person name="Harkins T."/>
            <person name="Desany B."/>
            <person name="Mohiuddin M."/>
            <person name="Kodira C."/>
            <person name="Borodovsky M."/>
            <person name="Lomsadze A."/>
            <person name="Burns P."/>
            <person name="Jenkins J."/>
            <person name="Prochnik S."/>
            <person name="Shu S."/>
            <person name="Chapman J."/>
            <person name="Pitluck S."/>
            <person name="Schmutz J."/>
            <person name="Rokhsar D."/>
        </authorList>
    </citation>
    <scope>NUCLEOTIDE SEQUENCE</scope>
</reference>
<evidence type="ECO:0008006" key="7">
    <source>
        <dbReference type="Google" id="ProtNLM"/>
    </source>
</evidence>
<dbReference type="InterPro" id="IPR019050">
    <property type="entry name" value="FDF_dom"/>
</dbReference>
<sequence>MAAAATEAPRSSSSGSADSYIGSLISLTSKSEIRYEGVLFNINTEESSIGLRNDRLEQKGEEKIGPQVPPSDKIYEYILFRGSDIKHCLLTITGDAISGPRLSQTRDWTLRSVIRKDIQDLQVKSSPPVQTTTSIHNDPAIIQSHYSQAAIASTTLPSGTGSLPDPTSQTSQLGLSRPPFQGNPPLYQPGGSLGAWGSSPMPTTNGAGLAMPMYWQGFYGSPNGLQGQQQPLLQPPPGLSMLPSMQQSMQYPAMNPSLPTGVSNLPASQLAEHRPPLMPPISTGTLNLLSPMLPAQSSAMISDSSTNLIPDKASTQTLPTAAPSTSLPLVPPLNSGIDKTAVAPVSEPKSVPGPIMPFQSTVSESVSTVGMSSSILNDGIMPSLVTPGQLLQPGLPAVSSSQSSQAAQKDVEVVQLSSSESAAAPPPASDVQEPILPLPSTTERKPYGAPTSTQYGYRGGRGRGRGRGNELSRSATRFTEDFDFIAMNEKFNKDEVWGHLGKSNKALDDGDNYEDEEDVGSSKHENKPVYVKDDFFDSLSCDALNRGSHNGRPRFSEQVRRDTEVSRWARWPWALSRWPVTGFLSRKGLWLCSTRSWIRIWHVANFLICPRRACNTIIMVLIVRCFNLHVPPSHQDYIYRWRLYFLLWFCCWDLGENKQASDKAKHCYVCFPIAWLNKLC</sequence>
<feature type="domain" description="FFD box profile" evidence="4">
    <location>
        <begin position="528"/>
        <end position="543"/>
    </location>
</feature>
<evidence type="ECO:0000256" key="1">
    <source>
        <dbReference type="PROSITE-ProRule" id="PRU00846"/>
    </source>
</evidence>
<name>A0A067F608_CITSI</name>
<dbReference type="PROSITE" id="PS51512">
    <property type="entry name" value="DFDF"/>
    <property type="match status" value="1"/>
</dbReference>
<dbReference type="InterPro" id="IPR025761">
    <property type="entry name" value="FFD_box"/>
</dbReference>
<dbReference type="InterPro" id="IPR010920">
    <property type="entry name" value="LSM_dom_sf"/>
</dbReference>
<dbReference type="GO" id="GO:0033962">
    <property type="term" value="P:P-body assembly"/>
    <property type="evidence" value="ECO:0000318"/>
    <property type="project" value="GO_Central"/>
</dbReference>
<dbReference type="AlphaFoldDB" id="A0A067F608"/>
<dbReference type="PANTHER" id="PTHR13586:SF16">
    <property type="entry name" value="PROTEIN DECAPPING 5-LIKE"/>
    <property type="match status" value="1"/>
</dbReference>
<proteinExistence type="predicted"/>
<feature type="compositionally biased region" description="Polar residues" evidence="2">
    <location>
        <begin position="155"/>
        <end position="174"/>
    </location>
</feature>
<dbReference type="EMBL" id="KK784943">
    <property type="protein sequence ID" value="KDO58927.1"/>
    <property type="molecule type" value="Genomic_DNA"/>
</dbReference>
<dbReference type="SMR" id="A0A067F608"/>
<organism evidence="5 6">
    <name type="scientific">Citrus sinensis</name>
    <name type="common">Sweet orange</name>
    <name type="synonym">Citrus aurantium var. sinensis</name>
    <dbReference type="NCBI Taxonomy" id="2711"/>
    <lineage>
        <taxon>Eukaryota</taxon>
        <taxon>Viridiplantae</taxon>
        <taxon>Streptophyta</taxon>
        <taxon>Embryophyta</taxon>
        <taxon>Tracheophyta</taxon>
        <taxon>Spermatophyta</taxon>
        <taxon>Magnoliopsida</taxon>
        <taxon>eudicotyledons</taxon>
        <taxon>Gunneridae</taxon>
        <taxon>Pentapetalae</taxon>
        <taxon>rosids</taxon>
        <taxon>malvids</taxon>
        <taxon>Sapindales</taxon>
        <taxon>Rutaceae</taxon>
        <taxon>Aurantioideae</taxon>
        <taxon>Citrus</taxon>
    </lineage>
</organism>
<evidence type="ECO:0000259" key="3">
    <source>
        <dbReference type="PROSITE" id="PS51512"/>
    </source>
</evidence>
<dbReference type="Pfam" id="PF09532">
    <property type="entry name" value="FDF"/>
    <property type="match status" value="1"/>
</dbReference>
<dbReference type="InterPro" id="IPR025762">
    <property type="entry name" value="DFDF"/>
</dbReference>
<dbReference type="PANTHER" id="PTHR13586">
    <property type="entry name" value="SCD6 PROTEIN-RELATED"/>
    <property type="match status" value="1"/>
</dbReference>
<dbReference type="STRING" id="2711.A0A067F608"/>
<feature type="short sequence motif" description="FFD box" evidence="1">
    <location>
        <begin position="528"/>
        <end position="543"/>
    </location>
</feature>
<dbReference type="CDD" id="cd01736">
    <property type="entry name" value="LSm14_N"/>
    <property type="match status" value="1"/>
</dbReference>
<protein>
    <recommendedName>
        <fullName evidence="7">DFDF domain-containing protein</fullName>
    </recommendedName>
</protein>
<evidence type="ECO:0000313" key="5">
    <source>
        <dbReference type="EMBL" id="KDO58927.1"/>
    </source>
</evidence>
<keyword evidence="6" id="KW-1185">Reference proteome</keyword>
<feature type="region of interest" description="Disordered" evidence="2">
    <location>
        <begin position="394"/>
        <end position="472"/>
    </location>
</feature>
<dbReference type="GO" id="GO:0003729">
    <property type="term" value="F:mRNA binding"/>
    <property type="evidence" value="ECO:0000318"/>
    <property type="project" value="GO_Central"/>
</dbReference>
<dbReference type="SMART" id="SM01271">
    <property type="entry name" value="LSM14"/>
    <property type="match status" value="1"/>
</dbReference>
<feature type="domain" description="DFDF" evidence="3">
    <location>
        <begin position="470"/>
        <end position="506"/>
    </location>
</feature>
<feature type="compositionally biased region" description="Acidic residues" evidence="2">
    <location>
        <begin position="509"/>
        <end position="519"/>
    </location>
</feature>
<dbReference type="Gene3D" id="2.30.30.100">
    <property type="match status" value="1"/>
</dbReference>
<gene>
    <name evidence="5" type="ORF">CISIN_1g005730mg</name>
</gene>
<feature type="compositionally biased region" description="Low complexity" evidence="2">
    <location>
        <begin position="397"/>
        <end position="408"/>
    </location>
</feature>
<evidence type="ECO:0000313" key="6">
    <source>
        <dbReference type="Proteomes" id="UP000027120"/>
    </source>
</evidence>
<evidence type="ECO:0000259" key="4">
    <source>
        <dbReference type="PROSITE" id="PS51513"/>
    </source>
</evidence>
<dbReference type="SUPFAM" id="SSF50182">
    <property type="entry name" value="Sm-like ribonucleoproteins"/>
    <property type="match status" value="1"/>
</dbReference>
<feature type="region of interest" description="Disordered" evidence="2">
    <location>
        <begin position="155"/>
        <end position="199"/>
    </location>
</feature>
<accession>A0A067F608</accession>
<dbReference type="SMART" id="SM01199">
    <property type="entry name" value="FDF"/>
    <property type="match status" value="1"/>
</dbReference>
<dbReference type="GO" id="GO:0034063">
    <property type="term" value="P:stress granule assembly"/>
    <property type="evidence" value="ECO:0000318"/>
    <property type="project" value="GO_Central"/>
</dbReference>
<dbReference type="InterPro" id="IPR025609">
    <property type="entry name" value="Lsm14-like_N"/>
</dbReference>
<feature type="region of interest" description="Disordered" evidence="2">
    <location>
        <begin position="503"/>
        <end position="524"/>
    </location>
</feature>